<dbReference type="EMBL" id="JAAAHW010006317">
    <property type="protein sequence ID" value="KAF9963156.1"/>
    <property type="molecule type" value="Genomic_DNA"/>
</dbReference>
<comment type="caution">
    <text evidence="2">The sequence shown here is derived from an EMBL/GenBank/DDBJ whole genome shotgun (WGS) entry which is preliminary data.</text>
</comment>
<keyword evidence="1" id="KW-0812">Transmembrane</keyword>
<keyword evidence="1" id="KW-1133">Transmembrane helix</keyword>
<name>A0A9P6J5W7_9FUNG</name>
<dbReference type="AlphaFoldDB" id="A0A9P6J5W7"/>
<evidence type="ECO:0000313" key="3">
    <source>
        <dbReference type="Proteomes" id="UP000749646"/>
    </source>
</evidence>
<evidence type="ECO:0000256" key="1">
    <source>
        <dbReference type="SAM" id="Phobius"/>
    </source>
</evidence>
<gene>
    <name evidence="2" type="ORF">BGZ65_005509</name>
</gene>
<proteinExistence type="predicted"/>
<keyword evidence="1" id="KW-0472">Membrane</keyword>
<feature type="transmembrane region" description="Helical" evidence="1">
    <location>
        <begin position="89"/>
        <end position="106"/>
    </location>
</feature>
<reference evidence="2" key="1">
    <citation type="journal article" date="2020" name="Fungal Divers.">
        <title>Resolving the Mortierellaceae phylogeny through synthesis of multi-gene phylogenetics and phylogenomics.</title>
        <authorList>
            <person name="Vandepol N."/>
            <person name="Liber J."/>
            <person name="Desiro A."/>
            <person name="Na H."/>
            <person name="Kennedy M."/>
            <person name="Barry K."/>
            <person name="Grigoriev I.V."/>
            <person name="Miller A.N."/>
            <person name="O'Donnell K."/>
            <person name="Stajich J.E."/>
            <person name="Bonito G."/>
        </authorList>
    </citation>
    <scope>NUCLEOTIDE SEQUENCE</scope>
    <source>
        <strain evidence="2">MES-2147</strain>
    </source>
</reference>
<protein>
    <submittedName>
        <fullName evidence="2">Uncharacterized protein</fullName>
    </submittedName>
</protein>
<organism evidence="2 3">
    <name type="scientific">Modicella reniformis</name>
    <dbReference type="NCBI Taxonomy" id="1440133"/>
    <lineage>
        <taxon>Eukaryota</taxon>
        <taxon>Fungi</taxon>
        <taxon>Fungi incertae sedis</taxon>
        <taxon>Mucoromycota</taxon>
        <taxon>Mortierellomycotina</taxon>
        <taxon>Mortierellomycetes</taxon>
        <taxon>Mortierellales</taxon>
        <taxon>Mortierellaceae</taxon>
        <taxon>Modicella</taxon>
    </lineage>
</organism>
<evidence type="ECO:0000313" key="2">
    <source>
        <dbReference type="EMBL" id="KAF9963156.1"/>
    </source>
</evidence>
<accession>A0A9P6J5W7</accession>
<keyword evidence="3" id="KW-1185">Reference proteome</keyword>
<dbReference type="Proteomes" id="UP000749646">
    <property type="component" value="Unassembled WGS sequence"/>
</dbReference>
<sequence length="124" mass="13898">MNATIHAYHSYREGIRNGQSRLTTHYKELNKCIRKHIAADPMIFSGNFMGGKVANGGPSAGVPRNRKMPQQFHHQVVTRFQGDNAGSHLVLVIIPIAVMLANVYIFCQISNVSAQIERIQQQQQ</sequence>